<proteinExistence type="inferred from homology"/>
<evidence type="ECO:0000256" key="7">
    <source>
        <dbReference type="ARBA" id="ARBA00022777"/>
    </source>
</evidence>
<dbReference type="Pfam" id="PF10509">
    <property type="entry name" value="GalKase_gal_bdg"/>
    <property type="match status" value="1"/>
</dbReference>
<dbReference type="Pfam" id="PF08544">
    <property type="entry name" value="GHMP_kinases_C"/>
    <property type="match status" value="1"/>
</dbReference>
<accession>A0A6C1E221</accession>
<dbReference type="FunFam" id="3.30.230.10:FF:000056">
    <property type="entry name" value="GAL1p Galactokinase"/>
    <property type="match status" value="1"/>
</dbReference>
<dbReference type="InterPro" id="IPR006204">
    <property type="entry name" value="GHMP_kinase_N_dom"/>
</dbReference>
<dbReference type="EMBL" id="CP048999">
    <property type="protein sequence ID" value="QID83348.1"/>
    <property type="molecule type" value="Genomic_DNA"/>
</dbReference>
<protein>
    <recommendedName>
        <fullName evidence="4">Galactokinase</fullName>
        <ecNumber evidence="3">2.7.1.6</ecNumber>
    </recommendedName>
    <alternativeName>
        <fullName evidence="11">Galactose kinase</fullName>
    </alternativeName>
</protein>
<dbReference type="GO" id="GO:0005524">
    <property type="term" value="F:ATP binding"/>
    <property type="evidence" value="ECO:0007669"/>
    <property type="project" value="UniProtKB-KW"/>
</dbReference>
<keyword evidence="6" id="KW-0547">Nucleotide-binding</keyword>
<gene>
    <name evidence="16" type="primary">GAL1_2</name>
    <name evidence="16" type="ORF">GRS66_005805</name>
</gene>
<dbReference type="AlphaFoldDB" id="A0A6C1E221"/>
<dbReference type="PANTHER" id="PTHR10457:SF7">
    <property type="entry name" value="GALACTOKINASE-RELATED"/>
    <property type="match status" value="1"/>
</dbReference>
<dbReference type="Gene3D" id="3.30.230.10">
    <property type="match status" value="1"/>
</dbReference>
<keyword evidence="8" id="KW-0067">ATP-binding</keyword>
<organism evidence="16 17">
    <name type="scientific">Saccharomyces pastorianus</name>
    <name type="common">Lager yeast</name>
    <name type="synonym">Saccharomyces cerevisiae x Saccharomyces eubayanus</name>
    <dbReference type="NCBI Taxonomy" id="27292"/>
    <lineage>
        <taxon>Eukaryota</taxon>
        <taxon>Fungi</taxon>
        <taxon>Dikarya</taxon>
        <taxon>Ascomycota</taxon>
        <taxon>Saccharomycotina</taxon>
        <taxon>Saccharomycetes</taxon>
        <taxon>Saccharomycetales</taxon>
        <taxon>Saccharomycetaceae</taxon>
        <taxon>Saccharomyces</taxon>
    </lineage>
</organism>
<evidence type="ECO:0000256" key="11">
    <source>
        <dbReference type="ARBA" id="ARBA00029590"/>
    </source>
</evidence>
<evidence type="ECO:0000256" key="4">
    <source>
        <dbReference type="ARBA" id="ARBA00019487"/>
    </source>
</evidence>
<dbReference type="Proteomes" id="UP000501346">
    <property type="component" value="Chromosome SeII-SeIV"/>
</dbReference>
<keyword evidence="5" id="KW-0808">Transferase</keyword>
<evidence type="ECO:0000259" key="13">
    <source>
        <dbReference type="Pfam" id="PF00288"/>
    </source>
</evidence>
<dbReference type="PRINTS" id="PR00959">
    <property type="entry name" value="MEVGALKINASE"/>
</dbReference>
<dbReference type="PRINTS" id="PR00473">
    <property type="entry name" value="GALCTOKINASE"/>
</dbReference>
<evidence type="ECO:0000256" key="3">
    <source>
        <dbReference type="ARBA" id="ARBA00012315"/>
    </source>
</evidence>
<comment type="catalytic activity">
    <reaction evidence="12">
        <text>alpha-D-galactose + ATP = alpha-D-galactose 1-phosphate + ADP + H(+)</text>
        <dbReference type="Rhea" id="RHEA:13553"/>
        <dbReference type="ChEBI" id="CHEBI:15378"/>
        <dbReference type="ChEBI" id="CHEBI:28061"/>
        <dbReference type="ChEBI" id="CHEBI:30616"/>
        <dbReference type="ChEBI" id="CHEBI:58336"/>
        <dbReference type="ChEBI" id="CHEBI:456216"/>
        <dbReference type="EC" id="2.7.1.6"/>
    </reaction>
    <physiologicalReaction direction="left-to-right" evidence="12">
        <dbReference type="Rhea" id="RHEA:13554"/>
    </physiologicalReaction>
</comment>
<keyword evidence="10" id="KW-0119">Carbohydrate metabolism</keyword>
<evidence type="ECO:0000256" key="5">
    <source>
        <dbReference type="ARBA" id="ARBA00022679"/>
    </source>
</evidence>
<dbReference type="InterPro" id="IPR019741">
    <property type="entry name" value="Galactokinase_CS"/>
</dbReference>
<dbReference type="PANTHER" id="PTHR10457">
    <property type="entry name" value="MEVALONATE KINASE/GALACTOKINASE"/>
    <property type="match status" value="1"/>
</dbReference>
<dbReference type="Gene3D" id="1.20.1440.340">
    <property type="match status" value="1"/>
</dbReference>
<keyword evidence="17" id="KW-1185">Reference proteome</keyword>
<comment type="pathway">
    <text evidence="1">Carbohydrate metabolism; galactose metabolism.</text>
</comment>
<dbReference type="Pfam" id="PF00288">
    <property type="entry name" value="GHMP_kinases_N"/>
    <property type="match status" value="1"/>
</dbReference>
<dbReference type="OrthoDB" id="187738at2759"/>
<evidence type="ECO:0000259" key="14">
    <source>
        <dbReference type="Pfam" id="PF08544"/>
    </source>
</evidence>
<reference evidence="16 17" key="1">
    <citation type="journal article" date="2019" name="BMC Genomics">
        <title>Chromosome level assembly and comparative genome analysis confirm lager-brewing yeasts originated from a single hybridization.</title>
        <authorList>
            <person name="Salazar A.N."/>
            <person name="Gorter de Vries A.R."/>
            <person name="van den Broek M."/>
            <person name="Brouwers N."/>
            <person name="de la Torre Cortes P."/>
            <person name="Kuijpers N.G.A."/>
            <person name="Daran J.G."/>
            <person name="Abeel T."/>
        </authorList>
    </citation>
    <scope>NUCLEOTIDE SEQUENCE [LARGE SCALE GENOMIC DNA]</scope>
    <source>
        <strain evidence="16 17">CBS 1483</strain>
    </source>
</reference>
<evidence type="ECO:0000313" key="16">
    <source>
        <dbReference type="EMBL" id="QID83348.1"/>
    </source>
</evidence>
<dbReference type="GO" id="GO:0004335">
    <property type="term" value="F:galactokinase activity"/>
    <property type="evidence" value="ECO:0007669"/>
    <property type="project" value="UniProtKB-EC"/>
</dbReference>
<dbReference type="InterPro" id="IPR020568">
    <property type="entry name" value="Ribosomal_Su5_D2-typ_SF"/>
</dbReference>
<evidence type="ECO:0000256" key="2">
    <source>
        <dbReference type="ARBA" id="ARBA00006566"/>
    </source>
</evidence>
<evidence type="ECO:0000256" key="9">
    <source>
        <dbReference type="ARBA" id="ARBA00023144"/>
    </source>
</evidence>
<dbReference type="SUPFAM" id="SSF54211">
    <property type="entry name" value="Ribosomal protein S5 domain 2-like"/>
    <property type="match status" value="1"/>
</dbReference>
<dbReference type="PROSITE" id="PS00106">
    <property type="entry name" value="GALACTOKINASE"/>
    <property type="match status" value="1"/>
</dbReference>
<dbReference type="GO" id="GO:0000411">
    <property type="term" value="P:positive regulation of transcription by galactose"/>
    <property type="evidence" value="ECO:0007669"/>
    <property type="project" value="UniProtKB-ARBA"/>
</dbReference>
<dbReference type="FunFam" id="1.20.1440.340:FF:000003">
    <property type="entry name" value="GAL1p Galactokinase"/>
    <property type="match status" value="1"/>
</dbReference>
<dbReference type="InterPro" id="IPR019539">
    <property type="entry name" value="GalKase_N"/>
</dbReference>
<dbReference type="PROSITE" id="PS00627">
    <property type="entry name" value="GHMP_KINASES_ATP"/>
    <property type="match status" value="1"/>
</dbReference>
<feature type="domain" description="Galactokinase N-terminal" evidence="15">
    <location>
        <begin position="34"/>
        <end position="82"/>
    </location>
</feature>
<dbReference type="UniPathway" id="UPA00214"/>
<name>A0A6C1E221_SACPS</name>
<feature type="domain" description="GHMP kinase N-terminal" evidence="13">
    <location>
        <begin position="141"/>
        <end position="224"/>
    </location>
</feature>
<keyword evidence="9" id="KW-0299">Galactose metabolism</keyword>
<evidence type="ECO:0000256" key="8">
    <source>
        <dbReference type="ARBA" id="ARBA00022840"/>
    </source>
</evidence>
<dbReference type="InterPro" id="IPR000705">
    <property type="entry name" value="Galactokinase"/>
</dbReference>
<evidence type="ECO:0000259" key="15">
    <source>
        <dbReference type="Pfam" id="PF10509"/>
    </source>
</evidence>
<dbReference type="InterPro" id="IPR013750">
    <property type="entry name" value="GHMP_kinase_C_dom"/>
</dbReference>
<dbReference type="SUPFAM" id="SSF55060">
    <property type="entry name" value="GHMP Kinase, C-terminal domain"/>
    <property type="match status" value="1"/>
</dbReference>
<comment type="similarity">
    <text evidence="2">Belongs to the GHMP kinase family. GalK subfamily.</text>
</comment>
<evidence type="ECO:0000256" key="12">
    <source>
        <dbReference type="ARBA" id="ARBA00049538"/>
    </source>
</evidence>
<dbReference type="EC" id="2.7.1.6" evidence="3"/>
<evidence type="ECO:0000256" key="6">
    <source>
        <dbReference type="ARBA" id="ARBA00022741"/>
    </source>
</evidence>
<dbReference type="GO" id="GO:0006012">
    <property type="term" value="P:galactose metabolic process"/>
    <property type="evidence" value="ECO:0007669"/>
    <property type="project" value="UniProtKB-UniPathway"/>
</dbReference>
<dbReference type="PIRSF" id="PIRSF000530">
    <property type="entry name" value="Galactokinase"/>
    <property type="match status" value="1"/>
</dbReference>
<evidence type="ECO:0000313" key="17">
    <source>
        <dbReference type="Proteomes" id="UP000501346"/>
    </source>
</evidence>
<dbReference type="InterPro" id="IPR006206">
    <property type="entry name" value="Mevalonate/galactokinase"/>
</dbReference>
<sequence>MTKPYSENVPVAEFNAKTEDLPKPLVEKCPTITEKFSSAYGAKPDFIARSPGRVNLIGEHIDYCDFSVLPLAIDVDMLCAVKVLDDKNPSITLTNADPKFAQRKFDLPLDGSYVTIDPSVSDWSNYFKCGLHVAHSFLKKLAPERFANAPLAGLEVFCEGDVPTGSGLSSSAAFICAVSLAVVRANMGPDYHMSKQDLMRITVVAEHYVGVNNGGMDQAASVCGEEDHVLYVEFKPQLKATPFKFPQLKDYEVSFVIANTLVVSNKFETAPTNYNLRVVEVTTAANVLAAKYGVVLPSEKEGSSLNKGNLRDFMNAYYARYHNVSAPWNGDIETGIERLTKMLELVEESLTGKKNGFSVDDAAQALNCSREEFTKDYLTTFPVRFQVLKLYQRAKHVYSESLRVLRALKLMTTAKFATDEDFFKQFGALMNESQASCDKLYECSCSETDTICSIALANGSYGSRLTGAGWGGCTVHLVPGGPNGNVEKVKKALVNEFYKVKYPNITDAELEDAIIVSKPALGSCLYEL</sequence>
<feature type="domain" description="GHMP kinase C-terminal" evidence="14">
    <location>
        <begin position="423"/>
        <end position="498"/>
    </location>
</feature>
<dbReference type="NCBIfam" id="TIGR00131">
    <property type="entry name" value="gal_kin"/>
    <property type="match status" value="1"/>
</dbReference>
<evidence type="ECO:0000256" key="1">
    <source>
        <dbReference type="ARBA" id="ARBA00004947"/>
    </source>
</evidence>
<dbReference type="GO" id="GO:0005829">
    <property type="term" value="C:cytosol"/>
    <property type="evidence" value="ECO:0007669"/>
    <property type="project" value="TreeGrafter"/>
</dbReference>
<keyword evidence="7 16" id="KW-0418">Kinase</keyword>
<evidence type="ECO:0000256" key="10">
    <source>
        <dbReference type="ARBA" id="ARBA00023277"/>
    </source>
</evidence>
<dbReference type="InterPro" id="IPR014721">
    <property type="entry name" value="Ribsml_uS5_D2-typ_fold_subgr"/>
</dbReference>
<dbReference type="InterPro" id="IPR006203">
    <property type="entry name" value="GHMP_knse_ATP-bd_CS"/>
</dbReference>
<dbReference type="InterPro" id="IPR036554">
    <property type="entry name" value="GHMP_kinase_C_sf"/>
</dbReference>